<organism evidence="8 9">
    <name type="scientific">Chytriomyces confervae</name>
    <dbReference type="NCBI Taxonomy" id="246404"/>
    <lineage>
        <taxon>Eukaryota</taxon>
        <taxon>Fungi</taxon>
        <taxon>Fungi incertae sedis</taxon>
        <taxon>Chytridiomycota</taxon>
        <taxon>Chytridiomycota incertae sedis</taxon>
        <taxon>Chytridiomycetes</taxon>
        <taxon>Chytridiales</taxon>
        <taxon>Chytriomycetaceae</taxon>
        <taxon>Chytriomyces</taxon>
    </lineage>
</organism>
<dbReference type="InterPro" id="IPR051181">
    <property type="entry name" value="CAF1_poly(A)_ribonucleases"/>
</dbReference>
<keyword evidence="2 5" id="KW-0479">Metal-binding</keyword>
<keyword evidence="4 5" id="KW-0862">Zinc</keyword>
<comment type="caution">
    <text evidence="8">The sequence shown here is derived from an EMBL/GenBank/DDBJ whole genome shotgun (WGS) entry which is preliminary data.</text>
</comment>
<gene>
    <name evidence="8" type="ORF">CcCBS67573_g03799</name>
</gene>
<comment type="similarity">
    <text evidence="1">Belongs to the CAF1 family.</text>
</comment>
<dbReference type="Proteomes" id="UP000320333">
    <property type="component" value="Unassembled WGS sequence"/>
</dbReference>
<dbReference type="SUPFAM" id="SSF53098">
    <property type="entry name" value="Ribonuclease H-like"/>
    <property type="match status" value="1"/>
</dbReference>
<evidence type="ECO:0000256" key="4">
    <source>
        <dbReference type="ARBA" id="ARBA00022833"/>
    </source>
</evidence>
<name>A0A507FF14_9FUNG</name>
<keyword evidence="3 5" id="KW-0863">Zinc-finger</keyword>
<dbReference type="GO" id="GO:0017069">
    <property type="term" value="F:snRNA binding"/>
    <property type="evidence" value="ECO:0007669"/>
    <property type="project" value="TreeGrafter"/>
</dbReference>
<dbReference type="InterPro" id="IPR012337">
    <property type="entry name" value="RNaseH-like_sf"/>
</dbReference>
<evidence type="ECO:0000259" key="7">
    <source>
        <dbReference type="PROSITE" id="PS50103"/>
    </source>
</evidence>
<evidence type="ECO:0000256" key="6">
    <source>
        <dbReference type="SAM" id="MobiDB-lite"/>
    </source>
</evidence>
<evidence type="ECO:0000313" key="9">
    <source>
        <dbReference type="Proteomes" id="UP000320333"/>
    </source>
</evidence>
<protein>
    <recommendedName>
        <fullName evidence="7">C3H1-type domain-containing protein</fullName>
    </recommendedName>
</protein>
<dbReference type="InterPro" id="IPR000571">
    <property type="entry name" value="Znf_CCCH"/>
</dbReference>
<dbReference type="EMBL" id="QEAP01000102">
    <property type="protein sequence ID" value="TPX74939.1"/>
    <property type="molecule type" value="Genomic_DNA"/>
</dbReference>
<dbReference type="AlphaFoldDB" id="A0A507FF14"/>
<dbReference type="OrthoDB" id="414075at2759"/>
<dbReference type="STRING" id="246404.A0A507FF14"/>
<evidence type="ECO:0000256" key="2">
    <source>
        <dbReference type="ARBA" id="ARBA00022723"/>
    </source>
</evidence>
<dbReference type="PROSITE" id="PS50103">
    <property type="entry name" value="ZF_C3H1"/>
    <property type="match status" value="1"/>
</dbReference>
<proteinExistence type="inferred from homology"/>
<accession>A0A507FF14</accession>
<reference evidence="8 9" key="1">
    <citation type="journal article" date="2019" name="Sci. Rep.">
        <title>Comparative genomics of chytrid fungi reveal insights into the obligate biotrophic and pathogenic lifestyle of Synchytrium endobioticum.</title>
        <authorList>
            <person name="van de Vossenberg B.T.L.H."/>
            <person name="Warris S."/>
            <person name="Nguyen H.D.T."/>
            <person name="van Gent-Pelzer M.P.E."/>
            <person name="Joly D.L."/>
            <person name="van de Geest H.C."/>
            <person name="Bonants P.J.M."/>
            <person name="Smith D.S."/>
            <person name="Levesque C.A."/>
            <person name="van der Lee T.A.J."/>
        </authorList>
    </citation>
    <scope>NUCLEOTIDE SEQUENCE [LARGE SCALE GENOMIC DNA]</scope>
    <source>
        <strain evidence="8 9">CBS 675.73</strain>
    </source>
</reference>
<dbReference type="PANTHER" id="PTHR15092">
    <property type="entry name" value="POLY A -SPECIFIC RIBONUCLEASE/TARGET OF EGR1, MEMBER 1"/>
    <property type="match status" value="1"/>
</dbReference>
<evidence type="ECO:0000256" key="1">
    <source>
        <dbReference type="ARBA" id="ARBA00008372"/>
    </source>
</evidence>
<dbReference type="GO" id="GO:0034472">
    <property type="term" value="P:snRNA 3'-end processing"/>
    <property type="evidence" value="ECO:0007669"/>
    <property type="project" value="TreeGrafter"/>
</dbReference>
<dbReference type="GO" id="GO:0000175">
    <property type="term" value="F:3'-5'-RNA exonuclease activity"/>
    <property type="evidence" value="ECO:0007669"/>
    <property type="project" value="TreeGrafter"/>
</dbReference>
<keyword evidence="9" id="KW-1185">Reference proteome</keyword>
<dbReference type="GO" id="GO:0015030">
    <property type="term" value="C:Cajal body"/>
    <property type="evidence" value="ECO:0007669"/>
    <property type="project" value="TreeGrafter"/>
</dbReference>
<dbReference type="GO" id="GO:0008270">
    <property type="term" value="F:zinc ion binding"/>
    <property type="evidence" value="ECO:0007669"/>
    <property type="project" value="UniProtKB-KW"/>
</dbReference>
<sequence length="479" mass="52816">MEIASTHITRSNLATLSLRLRHVLNSAEFVSVDTEFTGLGTDSKTRAIDLRDRYAALREVAVGHALVALGLVAFERTGDGSFKMHCFSFILAPMDSHKVSPSSMAFLVDHGFDFNAQIRFGIPYKAGNDSEVHALPGTPNRIMRDLFTHILSLKVPIVIHNGLLDLMFMYQSFYAELPADLDTFVADLSDMFPAGIVDTKYISDYVTRESSSFLAYLFRKYERLMTRSNSISFIVAESIDVDPKIPSECLLPDGQLSATLSFRQLTRLPDSFVSKKTIGKRAKDAAEKEEKRGYCFQYASHGYCPSGPACVRSHDLDVILDAEEAAATRNKKRKSEAKGTPSNLDQENGIKNIANETALSKPALTLVKPAPKPPSATFDPIAPIVTKAANIFETYHSACFDAYMTGYVFCHQRLEGNTAAGLPVGISPVGEFVKTHGNKLYLMGKTTALNVVASSFSKRSKEHLRKRAIWDMKGATSEK</sequence>
<dbReference type="Pfam" id="PF04857">
    <property type="entry name" value="CAF1"/>
    <property type="match status" value="2"/>
</dbReference>
<dbReference type="InterPro" id="IPR006941">
    <property type="entry name" value="RNase_CAF1"/>
</dbReference>
<evidence type="ECO:0000313" key="8">
    <source>
        <dbReference type="EMBL" id="TPX74939.1"/>
    </source>
</evidence>
<dbReference type="SUPFAM" id="SSF90229">
    <property type="entry name" value="CCCH zinc finger"/>
    <property type="match status" value="1"/>
</dbReference>
<dbReference type="PANTHER" id="PTHR15092:SF37">
    <property type="entry name" value="TARGET OF EGR1 PROTEIN 1"/>
    <property type="match status" value="1"/>
</dbReference>
<feature type="domain" description="C3H1-type" evidence="7">
    <location>
        <begin position="289"/>
        <end position="317"/>
    </location>
</feature>
<dbReference type="Gene3D" id="3.30.420.10">
    <property type="entry name" value="Ribonuclease H-like superfamily/Ribonuclease H"/>
    <property type="match status" value="2"/>
</dbReference>
<dbReference type="InterPro" id="IPR036397">
    <property type="entry name" value="RNaseH_sf"/>
</dbReference>
<feature type="region of interest" description="Disordered" evidence="6">
    <location>
        <begin position="328"/>
        <end position="348"/>
    </location>
</feature>
<feature type="zinc finger region" description="C3H1-type" evidence="5">
    <location>
        <begin position="289"/>
        <end position="317"/>
    </location>
</feature>
<dbReference type="InterPro" id="IPR036855">
    <property type="entry name" value="Znf_CCCH_sf"/>
</dbReference>
<evidence type="ECO:0000256" key="5">
    <source>
        <dbReference type="PROSITE-ProRule" id="PRU00723"/>
    </source>
</evidence>
<evidence type="ECO:0000256" key="3">
    <source>
        <dbReference type="ARBA" id="ARBA00022771"/>
    </source>
</evidence>